<evidence type="ECO:0000256" key="1">
    <source>
        <dbReference type="SAM" id="Phobius"/>
    </source>
</evidence>
<dbReference type="EMBL" id="SGJD01000577">
    <property type="protein sequence ID" value="KAB0404537.1"/>
    <property type="molecule type" value="Genomic_DNA"/>
</dbReference>
<protein>
    <submittedName>
        <fullName evidence="2">Uncharacterized protein</fullName>
    </submittedName>
</protein>
<keyword evidence="1" id="KW-0812">Transmembrane</keyword>
<gene>
    <name evidence="2" type="ORF">E2I00_013198</name>
</gene>
<feature type="transmembrane region" description="Helical" evidence="1">
    <location>
        <begin position="7"/>
        <end position="29"/>
    </location>
</feature>
<evidence type="ECO:0000313" key="2">
    <source>
        <dbReference type="EMBL" id="KAB0404537.1"/>
    </source>
</evidence>
<dbReference type="AlphaFoldDB" id="A0A6A1QA48"/>
<comment type="caution">
    <text evidence="2">The sequence shown here is derived from an EMBL/GenBank/DDBJ whole genome shotgun (WGS) entry which is preliminary data.</text>
</comment>
<reference evidence="2 3" key="1">
    <citation type="journal article" date="2019" name="PLoS ONE">
        <title>Genomic analyses reveal an absence of contemporary introgressive admixture between fin whales and blue whales, despite known hybrids.</title>
        <authorList>
            <person name="Westbury M.V."/>
            <person name="Petersen B."/>
            <person name="Lorenzen E.D."/>
        </authorList>
    </citation>
    <scope>NUCLEOTIDE SEQUENCE [LARGE SCALE GENOMIC DNA]</scope>
    <source>
        <strain evidence="2">FinWhale-01</strain>
    </source>
</reference>
<organism evidence="2 3">
    <name type="scientific">Balaenoptera physalus</name>
    <name type="common">Fin whale</name>
    <name type="synonym">Balaena physalus</name>
    <dbReference type="NCBI Taxonomy" id="9770"/>
    <lineage>
        <taxon>Eukaryota</taxon>
        <taxon>Metazoa</taxon>
        <taxon>Chordata</taxon>
        <taxon>Craniata</taxon>
        <taxon>Vertebrata</taxon>
        <taxon>Euteleostomi</taxon>
        <taxon>Mammalia</taxon>
        <taxon>Eutheria</taxon>
        <taxon>Laurasiatheria</taxon>
        <taxon>Artiodactyla</taxon>
        <taxon>Whippomorpha</taxon>
        <taxon>Cetacea</taxon>
        <taxon>Mysticeti</taxon>
        <taxon>Balaenopteridae</taxon>
        <taxon>Balaenoptera</taxon>
    </lineage>
</organism>
<evidence type="ECO:0000313" key="3">
    <source>
        <dbReference type="Proteomes" id="UP000437017"/>
    </source>
</evidence>
<proteinExistence type="predicted"/>
<sequence length="82" mass="8693">MTCQEEHLLVSEYSTFSSFAVAFMLFMIYQCCTDPSDILDGSSSSSGLSSDSLAKGSTTAEAPVACSNSCSPFILMDDLSPK</sequence>
<keyword evidence="3" id="KW-1185">Reference proteome</keyword>
<dbReference type="OrthoDB" id="10036177at2759"/>
<keyword evidence="1" id="KW-0472">Membrane</keyword>
<dbReference type="Proteomes" id="UP000437017">
    <property type="component" value="Unassembled WGS sequence"/>
</dbReference>
<keyword evidence="1" id="KW-1133">Transmembrane helix</keyword>
<name>A0A6A1QA48_BALPH</name>
<accession>A0A6A1QA48</accession>